<feature type="transmembrane region" description="Helical" evidence="2">
    <location>
        <begin position="39"/>
        <end position="58"/>
    </location>
</feature>
<proteinExistence type="predicted"/>
<keyword evidence="2" id="KW-0812">Transmembrane</keyword>
<evidence type="ECO:0000259" key="3">
    <source>
        <dbReference type="Pfam" id="PF01471"/>
    </source>
</evidence>
<reference evidence="4" key="1">
    <citation type="journal article" date="2022" name="Biol. Control">
        <title>In silico genomic analysis of Rhodopseudomonas palustris strains revealed potential biocontrol agents and crop yield enhancers.</title>
        <authorList>
            <person name="Surachat K."/>
            <person name="Kantachote D."/>
            <person name="Deachamag P."/>
            <person name="Wonglapsuwan M."/>
        </authorList>
    </citation>
    <scope>NUCLEOTIDE SEQUENCE</scope>
    <source>
        <strain evidence="4">TLS06</strain>
    </source>
</reference>
<dbReference type="Gene3D" id="1.10.101.10">
    <property type="entry name" value="PGBD-like superfamily/PGBD"/>
    <property type="match status" value="1"/>
</dbReference>
<dbReference type="AlphaFoldDB" id="A0AAX3E4I0"/>
<feature type="region of interest" description="Disordered" evidence="1">
    <location>
        <begin position="140"/>
        <end position="202"/>
    </location>
</feature>
<name>A0AAX3E4I0_RHOPL</name>
<feature type="compositionally biased region" description="Basic and acidic residues" evidence="1">
    <location>
        <begin position="140"/>
        <end position="161"/>
    </location>
</feature>
<keyword evidence="2" id="KW-0472">Membrane</keyword>
<dbReference type="EMBL" id="CP076676">
    <property type="protein sequence ID" value="UYO41451.1"/>
    <property type="molecule type" value="Genomic_DNA"/>
</dbReference>
<keyword evidence="2" id="KW-1133">Transmembrane helix</keyword>
<gene>
    <name evidence="4" type="ORF">KQX62_09235</name>
</gene>
<evidence type="ECO:0000313" key="4">
    <source>
        <dbReference type="EMBL" id="UYO41451.1"/>
    </source>
</evidence>
<feature type="compositionally biased region" description="Low complexity" evidence="1">
    <location>
        <begin position="190"/>
        <end position="202"/>
    </location>
</feature>
<dbReference type="SUPFAM" id="SSF47090">
    <property type="entry name" value="PGBD-like"/>
    <property type="match status" value="1"/>
</dbReference>
<accession>A0AAX3E4I0</accession>
<dbReference type="InterPro" id="IPR036366">
    <property type="entry name" value="PGBDSf"/>
</dbReference>
<dbReference type="InterPro" id="IPR002477">
    <property type="entry name" value="Peptidoglycan-bd-like"/>
</dbReference>
<evidence type="ECO:0000256" key="1">
    <source>
        <dbReference type="SAM" id="MobiDB-lite"/>
    </source>
</evidence>
<evidence type="ECO:0000256" key="2">
    <source>
        <dbReference type="SAM" id="Phobius"/>
    </source>
</evidence>
<protein>
    <submittedName>
        <fullName evidence="4">Peptidoglycan-binding protein</fullName>
    </submittedName>
</protein>
<dbReference type="Pfam" id="PF01471">
    <property type="entry name" value="PG_binding_1"/>
    <property type="match status" value="1"/>
</dbReference>
<dbReference type="Proteomes" id="UP001163166">
    <property type="component" value="Chromosome"/>
</dbReference>
<evidence type="ECO:0000313" key="5">
    <source>
        <dbReference type="Proteomes" id="UP001163166"/>
    </source>
</evidence>
<dbReference type="InterPro" id="IPR036365">
    <property type="entry name" value="PGBD-like_sf"/>
</dbReference>
<sequence length="266" mass="28146">MPKTRKDDAPRRRGAAAAVADSEERGFAMRLMLSSPKDFVAAMFASAAVIAIVTNAIFMQAGQHPSPMFGKAVPSASVSIVTLPRPRPVDAESRADTKVLDQKLLEPTVTELKPSEAKVESKPVEAAKPVEARPVEVRPVEAKTADTRRPEARPVRGRAEAEDPLGNLVRATAPHSAASSVNAPRPPAAIPSGASEAAAPSSRRVASVQRALTQYGYGQLKPTGTAGSDTQAAIARFERSRNLPVTGQISDRVVRELGLMIGHPID</sequence>
<organism evidence="4 5">
    <name type="scientific">Rhodopseudomonas palustris</name>
    <dbReference type="NCBI Taxonomy" id="1076"/>
    <lineage>
        <taxon>Bacteria</taxon>
        <taxon>Pseudomonadati</taxon>
        <taxon>Pseudomonadota</taxon>
        <taxon>Alphaproteobacteria</taxon>
        <taxon>Hyphomicrobiales</taxon>
        <taxon>Nitrobacteraceae</taxon>
        <taxon>Rhodopseudomonas</taxon>
    </lineage>
</organism>
<feature type="domain" description="Peptidoglycan binding-like" evidence="3">
    <location>
        <begin position="204"/>
        <end position="254"/>
    </location>
</feature>